<proteinExistence type="predicted"/>
<dbReference type="EMBL" id="BTGU01003633">
    <property type="protein sequence ID" value="GMN34811.1"/>
    <property type="molecule type" value="Genomic_DNA"/>
</dbReference>
<sequence length="81" mass="9107">MKAVKRSVTSSRESRSHSESYRSCVLICAGEIRSEHRCRPSPTTPEKEKAAIDEGGKEINDEFKGIRIAKRTILALRSHSH</sequence>
<dbReference type="AlphaFoldDB" id="A0AA88CXY2"/>
<evidence type="ECO:0000313" key="2">
    <source>
        <dbReference type="EMBL" id="GMN34811.1"/>
    </source>
</evidence>
<comment type="caution">
    <text evidence="2">The sequence shown here is derived from an EMBL/GenBank/DDBJ whole genome shotgun (WGS) entry which is preliminary data.</text>
</comment>
<name>A0AA88CXY2_FICCA</name>
<feature type="compositionally biased region" description="Low complexity" evidence="1">
    <location>
        <begin position="1"/>
        <end position="11"/>
    </location>
</feature>
<accession>A0AA88CXY2</accession>
<organism evidence="2 3">
    <name type="scientific">Ficus carica</name>
    <name type="common">Common fig</name>
    <dbReference type="NCBI Taxonomy" id="3494"/>
    <lineage>
        <taxon>Eukaryota</taxon>
        <taxon>Viridiplantae</taxon>
        <taxon>Streptophyta</taxon>
        <taxon>Embryophyta</taxon>
        <taxon>Tracheophyta</taxon>
        <taxon>Spermatophyta</taxon>
        <taxon>Magnoliopsida</taxon>
        <taxon>eudicotyledons</taxon>
        <taxon>Gunneridae</taxon>
        <taxon>Pentapetalae</taxon>
        <taxon>rosids</taxon>
        <taxon>fabids</taxon>
        <taxon>Rosales</taxon>
        <taxon>Moraceae</taxon>
        <taxon>Ficeae</taxon>
        <taxon>Ficus</taxon>
    </lineage>
</organism>
<keyword evidence="3" id="KW-1185">Reference proteome</keyword>
<protein>
    <submittedName>
        <fullName evidence="2">Uncharacterized protein</fullName>
    </submittedName>
</protein>
<reference evidence="2" key="1">
    <citation type="submission" date="2023-07" db="EMBL/GenBank/DDBJ databases">
        <title>draft genome sequence of fig (Ficus carica).</title>
        <authorList>
            <person name="Takahashi T."/>
            <person name="Nishimura K."/>
        </authorList>
    </citation>
    <scope>NUCLEOTIDE SEQUENCE</scope>
</reference>
<feature type="region of interest" description="Disordered" evidence="1">
    <location>
        <begin position="1"/>
        <end position="20"/>
    </location>
</feature>
<dbReference type="Proteomes" id="UP001187192">
    <property type="component" value="Unassembled WGS sequence"/>
</dbReference>
<evidence type="ECO:0000313" key="3">
    <source>
        <dbReference type="Proteomes" id="UP001187192"/>
    </source>
</evidence>
<feature type="region of interest" description="Disordered" evidence="1">
    <location>
        <begin position="36"/>
        <end position="56"/>
    </location>
</feature>
<evidence type="ECO:0000256" key="1">
    <source>
        <dbReference type="SAM" id="MobiDB-lite"/>
    </source>
</evidence>
<feature type="compositionally biased region" description="Basic and acidic residues" evidence="1">
    <location>
        <begin position="45"/>
        <end position="56"/>
    </location>
</feature>
<gene>
    <name evidence="2" type="ORF">TIFTF001_044945</name>
</gene>